<dbReference type="AlphaFoldDB" id="A0A6A2XK52"/>
<protein>
    <submittedName>
        <fullName evidence="5">Laccase-4</fullName>
    </submittedName>
</protein>
<proteinExistence type="predicted"/>
<dbReference type="InterPro" id="IPR002772">
    <property type="entry name" value="Glyco_hydro_3_C"/>
</dbReference>
<dbReference type="InterPro" id="IPR051915">
    <property type="entry name" value="Cellulose_Degrad_GH3"/>
</dbReference>
<evidence type="ECO:0000256" key="2">
    <source>
        <dbReference type="ARBA" id="ARBA00023295"/>
    </source>
</evidence>
<gene>
    <name evidence="5" type="ORF">F3Y22_tig00116997pilonHSYRG00324</name>
</gene>
<evidence type="ECO:0000313" key="5">
    <source>
        <dbReference type="EMBL" id="KAE8656777.1"/>
    </source>
</evidence>
<dbReference type="InterPro" id="IPR017853">
    <property type="entry name" value="GH"/>
</dbReference>
<feature type="domain" description="Glycoside hydrolase family 3 C-terminal" evidence="4">
    <location>
        <begin position="411"/>
        <end position="620"/>
    </location>
</feature>
<name>A0A6A2XK52_HIBSY</name>
<comment type="caution">
    <text evidence="5">The sequence shown here is derived from an EMBL/GenBank/DDBJ whole genome shotgun (WGS) entry which is preliminary data.</text>
</comment>
<keyword evidence="1" id="KW-0378">Hydrolase</keyword>
<keyword evidence="6" id="KW-1185">Reference proteome</keyword>
<dbReference type="PANTHER" id="PTHR30620:SF33">
    <property type="entry name" value="BETA-D-GLUCAN EXOHYDROLASE-LIKE PROTEIN-RELATED"/>
    <property type="match status" value="1"/>
</dbReference>
<dbReference type="GO" id="GO:0008422">
    <property type="term" value="F:beta-glucosidase activity"/>
    <property type="evidence" value="ECO:0007669"/>
    <property type="project" value="TreeGrafter"/>
</dbReference>
<dbReference type="SUPFAM" id="SSF52279">
    <property type="entry name" value="Beta-D-glucan exohydrolase, C-terminal domain"/>
    <property type="match status" value="1"/>
</dbReference>
<dbReference type="Pfam" id="PF00933">
    <property type="entry name" value="Glyco_hydro_3"/>
    <property type="match status" value="1"/>
</dbReference>
<dbReference type="EMBL" id="VEPZ02001762">
    <property type="protein sequence ID" value="KAE8656777.1"/>
    <property type="molecule type" value="Genomic_DNA"/>
</dbReference>
<feature type="domain" description="Glycoside hydrolase family 3 N-terminal" evidence="3">
    <location>
        <begin position="59"/>
        <end position="389"/>
    </location>
</feature>
<evidence type="ECO:0000259" key="4">
    <source>
        <dbReference type="Pfam" id="PF01915"/>
    </source>
</evidence>
<dbReference type="InterPro" id="IPR036881">
    <property type="entry name" value="Glyco_hydro_3_C_sf"/>
</dbReference>
<evidence type="ECO:0000259" key="3">
    <source>
        <dbReference type="Pfam" id="PF00933"/>
    </source>
</evidence>
<dbReference type="SUPFAM" id="SSF51445">
    <property type="entry name" value="(Trans)glycosidases"/>
    <property type="match status" value="1"/>
</dbReference>
<dbReference type="InterPro" id="IPR001764">
    <property type="entry name" value="Glyco_hydro_3_N"/>
</dbReference>
<dbReference type="PANTHER" id="PTHR30620">
    <property type="entry name" value="PERIPLASMIC BETA-GLUCOSIDASE-RELATED"/>
    <property type="match status" value="1"/>
</dbReference>
<dbReference type="Gene3D" id="3.40.50.1700">
    <property type="entry name" value="Glycoside hydrolase family 3 C-terminal domain"/>
    <property type="match status" value="1"/>
</dbReference>
<sequence length="628" mass="69250">MQREFAIMEIALRISDRIAILLVILANPEKQSAEEMSCVYKNPKAPIEDRVKDLVSRMTLQEKIGQMTQIELCVAVLDDVTNLSIGSMVSGAGKPPLEKVLPSDWAETVDRFQQAALNSRLGIPLAYGIDAVHGNNRFYGATIFPHNIGLGATGDADLAQRIGAAVALEVRASGIHFNFAPCVAVCRDPRWGRCYESFSEDTNIVRKMTSIITGLQGQPPVGHPKGYPFVAGRYKVIACAKHFVGDGGTENGINEGNTISSYDDLERIHMEPYLDCLNQGVSTVMASYSSWNGCKLHAHQFLLTDILKDKLGFKVDIVFAISEGTYCFDSQAFGKSLWQGFLISDWKALDRLSKPRGSNYRHCVNTAISAGIDMVMVPHRYKQFIEDLNPGIRGDKNLHRELAREAVRKSLVLLKNGKNHGKPFLPLEKNAKRIIIAGTHADDLGYQCGGWTRYWQGSNGRITIGTTILDAFREVMGEKTEVVYEKCPLPSTLDESDFSFAIVAVGEEPYAESAGDNSELAIPLNGSELISTIADRIPTLVILISGRPLLIEPWLLEKMDALIAAWLPGTEGRGISDVVFGDYEFEGRLPMTWFRTNKQLPINNGDNSCDPLFPLGFGLTCSKEKPTE</sequence>
<dbReference type="Proteomes" id="UP000436088">
    <property type="component" value="Unassembled WGS sequence"/>
</dbReference>
<evidence type="ECO:0000256" key="1">
    <source>
        <dbReference type="ARBA" id="ARBA00022801"/>
    </source>
</evidence>
<keyword evidence="2" id="KW-0326">Glycosidase</keyword>
<dbReference type="FunFam" id="3.20.20.300:FF:000003">
    <property type="entry name" value="Beta-D-glucan exohydrolase isoenzyme ExoI"/>
    <property type="match status" value="1"/>
</dbReference>
<dbReference type="FunFam" id="3.40.50.1700:FF:000002">
    <property type="entry name" value="Glycosyl hydrolase family protein"/>
    <property type="match status" value="1"/>
</dbReference>
<accession>A0A6A2XK52</accession>
<dbReference type="Pfam" id="PF01915">
    <property type="entry name" value="Glyco_hydro_3_C"/>
    <property type="match status" value="1"/>
</dbReference>
<organism evidence="5 6">
    <name type="scientific">Hibiscus syriacus</name>
    <name type="common">Rose of Sharon</name>
    <dbReference type="NCBI Taxonomy" id="106335"/>
    <lineage>
        <taxon>Eukaryota</taxon>
        <taxon>Viridiplantae</taxon>
        <taxon>Streptophyta</taxon>
        <taxon>Embryophyta</taxon>
        <taxon>Tracheophyta</taxon>
        <taxon>Spermatophyta</taxon>
        <taxon>Magnoliopsida</taxon>
        <taxon>eudicotyledons</taxon>
        <taxon>Gunneridae</taxon>
        <taxon>Pentapetalae</taxon>
        <taxon>rosids</taxon>
        <taxon>malvids</taxon>
        <taxon>Malvales</taxon>
        <taxon>Malvaceae</taxon>
        <taxon>Malvoideae</taxon>
        <taxon>Hibiscus</taxon>
    </lineage>
</organism>
<dbReference type="GO" id="GO:0009251">
    <property type="term" value="P:glucan catabolic process"/>
    <property type="evidence" value="ECO:0007669"/>
    <property type="project" value="TreeGrafter"/>
</dbReference>
<dbReference type="InterPro" id="IPR036962">
    <property type="entry name" value="Glyco_hydro_3_N_sf"/>
</dbReference>
<reference evidence="5" key="1">
    <citation type="submission" date="2019-09" db="EMBL/GenBank/DDBJ databases">
        <title>Draft genome information of white flower Hibiscus syriacus.</title>
        <authorList>
            <person name="Kim Y.-M."/>
        </authorList>
    </citation>
    <scope>NUCLEOTIDE SEQUENCE [LARGE SCALE GENOMIC DNA]</scope>
    <source>
        <strain evidence="5">YM2019G1</strain>
    </source>
</reference>
<dbReference type="PRINTS" id="PR00133">
    <property type="entry name" value="GLHYDRLASE3"/>
</dbReference>
<evidence type="ECO:0000313" key="6">
    <source>
        <dbReference type="Proteomes" id="UP000436088"/>
    </source>
</evidence>
<dbReference type="Gene3D" id="3.20.20.300">
    <property type="entry name" value="Glycoside hydrolase, family 3, N-terminal domain"/>
    <property type="match status" value="1"/>
</dbReference>